<dbReference type="AlphaFoldDB" id="A0A9W8VAD8"/>
<protein>
    <recommendedName>
        <fullName evidence="3">F-box domain-containing protein</fullName>
    </recommendedName>
</protein>
<gene>
    <name evidence="1" type="ORF">NW762_013526</name>
</gene>
<sequence length="371" mass="41966">MDFWPWQDSSDTRTLINLASTCRSLCRSVLPFAYHHIHTTEWSPAQASHLLRILSLVPRLGSFVGCLTIQAKLVPQDLGDDVLRVAVRRKMIRPGEPIGYYCTPVETPRGRGRYNYTPRPRYEAAEDKLPDHCQALHDLLVDVLLSTMPNIRHLSLDISSTAKHGNYLPGTFRLHHLRYLHIYCSTGAGDFEARGCDLLNLESLFEKAPNIVSLEIQLGGTCKWTVSPHLTFKNLRSLKLINSLIPRAGLKRITQKCPQLEEFILVHADEANQTLKALPDALFPCRETLRYLEVYWKPWGSRQPLSSIGSLHKLTNLKMLVLGGESLRVEYDEDGKPTEASLIKLLPSSINSVWIEGQHLDLYAPMLALTE</sequence>
<dbReference type="PANTHER" id="PTHR34145:SF28">
    <property type="entry name" value="F-BOX DOMAIN-CONTAINING PROTEIN"/>
    <property type="match status" value="1"/>
</dbReference>
<evidence type="ECO:0008006" key="3">
    <source>
        <dbReference type="Google" id="ProtNLM"/>
    </source>
</evidence>
<proteinExistence type="predicted"/>
<dbReference type="InterPro" id="IPR053772">
    <property type="entry name" value="At1g61320/At1g61330-like"/>
</dbReference>
<organism evidence="1 2">
    <name type="scientific">Fusarium torreyae</name>
    <dbReference type="NCBI Taxonomy" id="1237075"/>
    <lineage>
        <taxon>Eukaryota</taxon>
        <taxon>Fungi</taxon>
        <taxon>Dikarya</taxon>
        <taxon>Ascomycota</taxon>
        <taxon>Pezizomycotina</taxon>
        <taxon>Sordariomycetes</taxon>
        <taxon>Hypocreomycetidae</taxon>
        <taxon>Hypocreales</taxon>
        <taxon>Nectriaceae</taxon>
        <taxon>Fusarium</taxon>
    </lineage>
</organism>
<accession>A0A9W8VAD8</accession>
<reference evidence="1" key="1">
    <citation type="submission" date="2022-09" db="EMBL/GenBank/DDBJ databases">
        <title>Fusarium specimens isolated from Avocado Roots.</title>
        <authorList>
            <person name="Stajich J."/>
            <person name="Roper C."/>
            <person name="Heimlech-Rivalta G."/>
        </authorList>
    </citation>
    <scope>NUCLEOTIDE SEQUENCE</scope>
    <source>
        <strain evidence="1">CF00136</strain>
    </source>
</reference>
<name>A0A9W8VAD8_9HYPO</name>
<evidence type="ECO:0000313" key="1">
    <source>
        <dbReference type="EMBL" id="KAJ4246584.1"/>
    </source>
</evidence>
<dbReference type="Gene3D" id="3.80.10.10">
    <property type="entry name" value="Ribonuclease Inhibitor"/>
    <property type="match status" value="1"/>
</dbReference>
<keyword evidence="2" id="KW-1185">Reference proteome</keyword>
<comment type="caution">
    <text evidence="1">The sequence shown here is derived from an EMBL/GenBank/DDBJ whole genome shotgun (WGS) entry which is preliminary data.</text>
</comment>
<dbReference type="SUPFAM" id="SSF52047">
    <property type="entry name" value="RNI-like"/>
    <property type="match status" value="1"/>
</dbReference>
<dbReference type="Proteomes" id="UP001152049">
    <property type="component" value="Unassembled WGS sequence"/>
</dbReference>
<dbReference type="PANTHER" id="PTHR34145">
    <property type="entry name" value="OS02G0105600 PROTEIN"/>
    <property type="match status" value="1"/>
</dbReference>
<dbReference type="OrthoDB" id="5104482at2759"/>
<dbReference type="InterPro" id="IPR032675">
    <property type="entry name" value="LRR_dom_sf"/>
</dbReference>
<dbReference type="EMBL" id="JAOQAZ010000042">
    <property type="protein sequence ID" value="KAJ4246584.1"/>
    <property type="molecule type" value="Genomic_DNA"/>
</dbReference>
<evidence type="ECO:0000313" key="2">
    <source>
        <dbReference type="Proteomes" id="UP001152049"/>
    </source>
</evidence>